<dbReference type="PROSITE" id="PS51257">
    <property type="entry name" value="PROKAR_LIPOPROTEIN"/>
    <property type="match status" value="1"/>
</dbReference>
<protein>
    <submittedName>
        <fullName evidence="1">Uncharacterized protein</fullName>
    </submittedName>
</protein>
<dbReference type="AlphaFoldDB" id="A0A411EB54"/>
<accession>A0A411EB54</accession>
<dbReference type="EMBL" id="CP035544">
    <property type="protein sequence ID" value="QBA64878.1"/>
    <property type="molecule type" value="Genomic_DNA"/>
</dbReference>
<dbReference type="OrthoDB" id="1448832at2"/>
<name>A0A411EB54_9FLAO</name>
<evidence type="ECO:0000313" key="1">
    <source>
        <dbReference type="EMBL" id="QBA64878.1"/>
    </source>
</evidence>
<reference evidence="1 2" key="1">
    <citation type="submission" date="2019-01" db="EMBL/GenBank/DDBJ databases">
        <title>Muriicola soli sp. nov., isolated from soil.</title>
        <authorList>
            <person name="Kang H.J."/>
            <person name="Kim S.B."/>
        </authorList>
    </citation>
    <scope>NUCLEOTIDE SEQUENCE [LARGE SCALE GENOMIC DNA]</scope>
    <source>
        <strain evidence="1 2">MMS17-SY002</strain>
    </source>
</reference>
<evidence type="ECO:0000313" key="2">
    <source>
        <dbReference type="Proteomes" id="UP000290889"/>
    </source>
</evidence>
<organism evidence="1 2">
    <name type="scientific">Muriicola soli</name>
    <dbReference type="NCBI Taxonomy" id="2507538"/>
    <lineage>
        <taxon>Bacteria</taxon>
        <taxon>Pseudomonadati</taxon>
        <taxon>Bacteroidota</taxon>
        <taxon>Flavobacteriia</taxon>
        <taxon>Flavobacteriales</taxon>
        <taxon>Flavobacteriaceae</taxon>
        <taxon>Muriicola</taxon>
    </lineage>
</organism>
<dbReference type="RefSeq" id="WP_129605589.1">
    <property type="nucleotide sequence ID" value="NZ_CP035544.1"/>
</dbReference>
<dbReference type="KEGG" id="mur:EQY75_10250"/>
<dbReference type="Proteomes" id="UP000290889">
    <property type="component" value="Chromosome"/>
</dbReference>
<proteinExistence type="predicted"/>
<gene>
    <name evidence="1" type="ORF">EQY75_10250</name>
</gene>
<keyword evidence="2" id="KW-1185">Reference proteome</keyword>
<sequence>MKKLQYFFIVLVLGLSSCVEEQNFDQFDDLEIIPTVEASILYVESPESVINDANGAVWYIQTFNFDAFNEGFFADNVLDGVMTYELENTTSKELEIIFEFLDDAGNVLDTEFFSLEPAPTAVIRRETTYGTPSGRSLDIIRNTSEIRVNASNLGDTTSVSSLPDPVVIFRSSGKFRLQIK</sequence>